<name>A0A016XHP2_9BURK</name>
<dbReference type="AlphaFoldDB" id="A0A016XHP2"/>
<dbReference type="eggNOG" id="ENOG502ZC4Z">
    <property type="taxonomic scope" value="Bacteria"/>
</dbReference>
<organism evidence="1 2">
    <name type="scientific">Hylemonella gracilis str. Niagara R</name>
    <dbReference type="NCBI Taxonomy" id="1458275"/>
    <lineage>
        <taxon>Bacteria</taxon>
        <taxon>Pseudomonadati</taxon>
        <taxon>Pseudomonadota</taxon>
        <taxon>Betaproteobacteria</taxon>
        <taxon>Burkholderiales</taxon>
        <taxon>Comamonadaceae</taxon>
        <taxon>Hylemonella</taxon>
    </lineage>
</organism>
<accession>A0A016XHP2</accession>
<dbReference type="InterPro" id="IPR012349">
    <property type="entry name" value="Split_barrel_FMN-bd"/>
</dbReference>
<dbReference type="Proteomes" id="UP000023268">
    <property type="component" value="Unassembled WGS sequence"/>
</dbReference>
<dbReference type="SUPFAM" id="SSF50475">
    <property type="entry name" value="FMN-binding split barrel"/>
    <property type="match status" value="1"/>
</dbReference>
<protein>
    <submittedName>
        <fullName evidence="1">Uncharacterized protein</fullName>
    </submittedName>
</protein>
<dbReference type="RefSeq" id="WP_035607689.1">
    <property type="nucleotide sequence ID" value="NZ_JEMG01000001.1"/>
</dbReference>
<proteinExistence type="predicted"/>
<evidence type="ECO:0000313" key="1">
    <source>
        <dbReference type="EMBL" id="EYC51430.1"/>
    </source>
</evidence>
<evidence type="ECO:0000313" key="2">
    <source>
        <dbReference type="Proteomes" id="UP000023268"/>
    </source>
</evidence>
<dbReference type="Gene3D" id="2.30.110.10">
    <property type="entry name" value="Electron Transport, Fmn-binding Protein, Chain A"/>
    <property type="match status" value="1"/>
</dbReference>
<sequence>MALRDYLGEQILGVLASYQASGIVHHICVVYPRRDNQLQLFIPKGHALAQGSLVTLHLDNRTGVDELDAELRVYRTSYKGRVLAVDENWATVAPVEFSLIHGVKVVESQREPGYEFPADPRPSRALAASPLSRIPAPEEKDHPNKIGVLTTLTPAQPHTTVMAFLSSEDDDVFIITRPGTFKSQVLKREPRCFFTIDERAKFTFDQSIHWNYTILEMQAYLVPRTAAEYEPLRAQFILKNPWEAAFFLETDIEMFHLRHQAVVCVGEAR</sequence>
<dbReference type="EMBL" id="JEMG01000001">
    <property type="protein sequence ID" value="EYC51430.1"/>
    <property type="molecule type" value="Genomic_DNA"/>
</dbReference>
<dbReference type="OrthoDB" id="8582954at2"/>
<gene>
    <name evidence="1" type="ORF">AZ34_10255</name>
</gene>
<comment type="caution">
    <text evidence="1">The sequence shown here is derived from an EMBL/GenBank/DDBJ whole genome shotgun (WGS) entry which is preliminary data.</text>
</comment>
<reference evidence="1 2" key="1">
    <citation type="submission" date="2014-02" db="EMBL/GenBank/DDBJ databases">
        <title>Draft Genome of Hylemonella gracilis isolated from the Niagara River.</title>
        <authorList>
            <person name="Pawlowski D.R."/>
            <person name="Koudelka G.B."/>
        </authorList>
    </citation>
    <scope>NUCLEOTIDE SEQUENCE [LARGE SCALE GENOMIC DNA]</scope>
    <source>
        <strain evidence="1 2">Niagara R</strain>
    </source>
</reference>